<evidence type="ECO:0000313" key="6">
    <source>
        <dbReference type="EMBL" id="MBC5615822.1"/>
    </source>
</evidence>
<dbReference type="GO" id="GO:0003887">
    <property type="term" value="F:DNA-directed DNA polymerase activity"/>
    <property type="evidence" value="ECO:0007669"/>
    <property type="project" value="UniProtKB-EC"/>
</dbReference>
<evidence type="ECO:0000256" key="1">
    <source>
        <dbReference type="ARBA" id="ARBA00022679"/>
    </source>
</evidence>
<dbReference type="Pfam" id="PF06144">
    <property type="entry name" value="DNA_pol3_delta"/>
    <property type="match status" value="1"/>
</dbReference>
<dbReference type="PANTHER" id="PTHR34388:SF1">
    <property type="entry name" value="DNA POLYMERASE III SUBUNIT DELTA"/>
    <property type="match status" value="1"/>
</dbReference>
<dbReference type="Gene3D" id="3.40.50.300">
    <property type="entry name" value="P-loop containing nucleotide triphosphate hydrolases"/>
    <property type="match status" value="1"/>
</dbReference>
<evidence type="ECO:0000256" key="2">
    <source>
        <dbReference type="ARBA" id="ARBA00022695"/>
    </source>
</evidence>
<dbReference type="InterPro" id="IPR027417">
    <property type="entry name" value="P-loop_NTPase"/>
</dbReference>
<dbReference type="Gene3D" id="1.20.272.10">
    <property type="match status" value="1"/>
</dbReference>
<keyword evidence="1 6" id="KW-0808">Transferase</keyword>
<sequence>MAKSSKKSFKESVADYAALSERIGRRQFAPVYLLMGEEPYFIDMLAERLGETILSPEERAFDQTVVYGRDTEAGAIVNFCRQMPMMGAFQVVIVREAQTLRRIDQLSLYTSAPSPTTILVLCHKEKGLDKRSQLYKQIEAKGAVFESVAPRDYEIAGWLGDFVRSKGCSIDPKAAAMLTDHLGADISKISNELGKLLTYLPEGTKQITAAHIEQNIGISKDFNNFELTRAMSERNVARAMLIADHFARNPKENPLLVTVSALFTHFQRIFILNYQKWYCRRKGAPMPPDAELARMLKLPTAFFLKEYQQAAALYPNNKVFAILGLLREYDLKSKGMNTGQADGGELLKELLLKIFLL</sequence>
<evidence type="ECO:0000256" key="4">
    <source>
        <dbReference type="ARBA" id="ARBA00022932"/>
    </source>
</evidence>
<keyword evidence="7" id="KW-1185">Reference proteome</keyword>
<name>A0ABR7CJQ4_9BACT</name>
<accession>A0ABR7CJQ4</accession>
<evidence type="ECO:0000313" key="7">
    <source>
        <dbReference type="Proteomes" id="UP000636891"/>
    </source>
</evidence>
<evidence type="ECO:0000256" key="3">
    <source>
        <dbReference type="ARBA" id="ARBA00022705"/>
    </source>
</evidence>
<protein>
    <submittedName>
        <fullName evidence="6">DNA polymerase III subunit delta</fullName>
        <ecNumber evidence="6">2.7.7.7</ecNumber>
    </submittedName>
</protein>
<dbReference type="InterPro" id="IPR005790">
    <property type="entry name" value="DNA_polIII_delta"/>
</dbReference>
<dbReference type="NCBIfam" id="TIGR01128">
    <property type="entry name" value="holA"/>
    <property type="match status" value="1"/>
</dbReference>
<feature type="domain" description="DNA polymerase III delta N-terminal" evidence="5">
    <location>
        <begin position="32"/>
        <end position="146"/>
    </location>
</feature>
<dbReference type="EMBL" id="JACOOK010000001">
    <property type="protein sequence ID" value="MBC5615822.1"/>
    <property type="molecule type" value="Genomic_DNA"/>
</dbReference>
<dbReference type="Gene3D" id="1.10.8.60">
    <property type="match status" value="1"/>
</dbReference>
<dbReference type="SUPFAM" id="SSF52540">
    <property type="entry name" value="P-loop containing nucleoside triphosphate hydrolases"/>
    <property type="match status" value="1"/>
</dbReference>
<reference evidence="6 7" key="1">
    <citation type="submission" date="2020-08" db="EMBL/GenBank/DDBJ databases">
        <title>Genome public.</title>
        <authorList>
            <person name="Liu C."/>
            <person name="Sun Q."/>
        </authorList>
    </citation>
    <scope>NUCLEOTIDE SEQUENCE [LARGE SCALE GENOMIC DNA]</scope>
    <source>
        <strain evidence="6 7">New-7</strain>
    </source>
</reference>
<keyword evidence="2 6" id="KW-0548">Nucleotidyltransferase</keyword>
<comment type="caution">
    <text evidence="6">The sequence shown here is derived from an EMBL/GenBank/DDBJ whole genome shotgun (WGS) entry which is preliminary data.</text>
</comment>
<dbReference type="Proteomes" id="UP000636891">
    <property type="component" value="Unassembled WGS sequence"/>
</dbReference>
<dbReference type="InterPro" id="IPR010372">
    <property type="entry name" value="DNA_pol3_delta_N"/>
</dbReference>
<organism evidence="6 7">
    <name type="scientific">Alistipes hominis</name>
    <dbReference type="NCBI Taxonomy" id="2763015"/>
    <lineage>
        <taxon>Bacteria</taxon>
        <taxon>Pseudomonadati</taxon>
        <taxon>Bacteroidota</taxon>
        <taxon>Bacteroidia</taxon>
        <taxon>Bacteroidales</taxon>
        <taxon>Rikenellaceae</taxon>
        <taxon>Alistipes</taxon>
    </lineage>
</organism>
<keyword evidence="3" id="KW-0235">DNA replication</keyword>
<proteinExistence type="predicted"/>
<dbReference type="RefSeq" id="WP_055201763.1">
    <property type="nucleotide sequence ID" value="NZ_JACOOK010000001.1"/>
</dbReference>
<evidence type="ECO:0000259" key="5">
    <source>
        <dbReference type="Pfam" id="PF06144"/>
    </source>
</evidence>
<dbReference type="EC" id="2.7.7.7" evidence="6"/>
<gene>
    <name evidence="6" type="primary">holA</name>
    <name evidence="6" type="ORF">H8S08_02135</name>
</gene>
<keyword evidence="4" id="KW-0239">DNA-directed DNA polymerase</keyword>
<dbReference type="PANTHER" id="PTHR34388">
    <property type="entry name" value="DNA POLYMERASE III SUBUNIT DELTA"/>
    <property type="match status" value="1"/>
</dbReference>